<dbReference type="WBParaSite" id="ASIM_0001976401-mRNA-1">
    <property type="protein sequence ID" value="ASIM_0001976401-mRNA-1"/>
    <property type="gene ID" value="ASIM_0001976401"/>
</dbReference>
<keyword evidence="2" id="KW-0732">Signal</keyword>
<keyword evidence="4" id="KW-1185">Reference proteome</keyword>
<reference evidence="5" key="1">
    <citation type="submission" date="2017-02" db="UniProtKB">
        <authorList>
            <consortium name="WormBaseParasite"/>
        </authorList>
    </citation>
    <scope>IDENTIFICATION</scope>
</reference>
<proteinExistence type="predicted"/>
<evidence type="ECO:0000256" key="2">
    <source>
        <dbReference type="SAM" id="SignalP"/>
    </source>
</evidence>
<evidence type="ECO:0000313" key="3">
    <source>
        <dbReference type="EMBL" id="VDK67803.1"/>
    </source>
</evidence>
<feature type="chain" id="PRO_5043121481" evidence="2">
    <location>
        <begin position="22"/>
        <end position="128"/>
    </location>
</feature>
<name>A0A0M3KFK4_ANISI</name>
<dbReference type="AlphaFoldDB" id="A0A0M3KFK4"/>
<organism evidence="5">
    <name type="scientific">Anisakis simplex</name>
    <name type="common">Herring worm</name>
    <dbReference type="NCBI Taxonomy" id="6269"/>
    <lineage>
        <taxon>Eukaryota</taxon>
        <taxon>Metazoa</taxon>
        <taxon>Ecdysozoa</taxon>
        <taxon>Nematoda</taxon>
        <taxon>Chromadorea</taxon>
        <taxon>Rhabditida</taxon>
        <taxon>Spirurina</taxon>
        <taxon>Ascaridomorpha</taxon>
        <taxon>Ascaridoidea</taxon>
        <taxon>Anisakidae</taxon>
        <taxon>Anisakis</taxon>
        <taxon>Anisakis simplex complex</taxon>
    </lineage>
</organism>
<evidence type="ECO:0000313" key="5">
    <source>
        <dbReference type="WBParaSite" id="ASIM_0001976401-mRNA-1"/>
    </source>
</evidence>
<protein>
    <submittedName>
        <fullName evidence="5">Apple domain-containing protein</fullName>
    </submittedName>
</protein>
<reference evidence="3 4" key="2">
    <citation type="submission" date="2018-11" db="EMBL/GenBank/DDBJ databases">
        <authorList>
            <consortium name="Pathogen Informatics"/>
        </authorList>
    </citation>
    <scope>NUCLEOTIDE SEQUENCE [LARGE SCALE GENOMIC DNA]</scope>
</reference>
<evidence type="ECO:0000256" key="1">
    <source>
        <dbReference type="SAM" id="Coils"/>
    </source>
</evidence>
<dbReference type="EMBL" id="UYRR01036725">
    <property type="protein sequence ID" value="VDK67803.1"/>
    <property type="molecule type" value="Genomic_DNA"/>
</dbReference>
<keyword evidence="1" id="KW-0175">Coiled coil</keyword>
<feature type="signal peptide" evidence="2">
    <location>
        <begin position="1"/>
        <end position="21"/>
    </location>
</feature>
<dbReference type="Proteomes" id="UP000267096">
    <property type="component" value="Unassembled WGS sequence"/>
</dbReference>
<sequence>MRADYQMNFYLLLTSLTVSSATTTPVSTSTATFIRSKRYHCEEEILDAQRTDEEANDKQEELVDADQLYDGNEDTCKARCDAQWKSDFNVRFSCKIMLMAMAVMMRYSMNPSFKHSLRFSLANQVLNY</sequence>
<accession>A0A0M3KFK4</accession>
<evidence type="ECO:0000313" key="4">
    <source>
        <dbReference type="Proteomes" id="UP000267096"/>
    </source>
</evidence>
<gene>
    <name evidence="3" type="ORF">ASIM_LOCUS19153</name>
</gene>
<feature type="coiled-coil region" evidence="1">
    <location>
        <begin position="41"/>
        <end position="68"/>
    </location>
</feature>